<evidence type="ECO:0000256" key="1">
    <source>
        <dbReference type="ARBA" id="ARBA00008645"/>
    </source>
</evidence>
<dbReference type="InterPro" id="IPR000383">
    <property type="entry name" value="Xaa-Pro-like_dom"/>
</dbReference>
<feature type="domain" description="Xaa-Pro dipeptidyl-peptidase-like" evidence="4">
    <location>
        <begin position="224"/>
        <end position="321"/>
    </location>
</feature>
<evidence type="ECO:0000313" key="6">
    <source>
        <dbReference type="Proteomes" id="UP001058860"/>
    </source>
</evidence>
<dbReference type="InterPro" id="IPR050261">
    <property type="entry name" value="FrsA_esterase"/>
</dbReference>
<feature type="transmembrane region" description="Helical" evidence="3">
    <location>
        <begin position="24"/>
        <end position="42"/>
    </location>
</feature>
<feature type="transmembrane region" description="Helical" evidence="3">
    <location>
        <begin position="155"/>
        <end position="175"/>
    </location>
</feature>
<dbReference type="SUPFAM" id="SSF53474">
    <property type="entry name" value="alpha/beta-Hydrolases"/>
    <property type="match status" value="1"/>
</dbReference>
<dbReference type="EMBL" id="CP088295">
    <property type="protein sequence ID" value="UUY02216.1"/>
    <property type="molecule type" value="Genomic_DNA"/>
</dbReference>
<keyword evidence="3" id="KW-0472">Membrane</keyword>
<gene>
    <name evidence="5" type="ORF">LRS13_16035</name>
</gene>
<evidence type="ECO:0000256" key="2">
    <source>
        <dbReference type="SAM" id="MobiDB-lite"/>
    </source>
</evidence>
<evidence type="ECO:0000259" key="4">
    <source>
        <dbReference type="Pfam" id="PF02129"/>
    </source>
</evidence>
<dbReference type="Gene3D" id="3.40.50.1820">
    <property type="entry name" value="alpha/beta hydrolase"/>
    <property type="match status" value="1"/>
</dbReference>
<feature type="compositionally biased region" description="Polar residues" evidence="2">
    <location>
        <begin position="1"/>
        <end position="12"/>
    </location>
</feature>
<feature type="transmembrane region" description="Helical" evidence="3">
    <location>
        <begin position="54"/>
        <end position="71"/>
    </location>
</feature>
<evidence type="ECO:0000313" key="5">
    <source>
        <dbReference type="EMBL" id="UUY02216.1"/>
    </source>
</evidence>
<accession>A0ABY5PC76</accession>
<keyword evidence="3" id="KW-0812">Transmembrane</keyword>
<proteinExistence type="inferred from homology"/>
<protein>
    <submittedName>
        <fullName evidence="5">Prolyl oligopeptidase family serine peptidase</fullName>
    </submittedName>
</protein>
<dbReference type="InterPro" id="IPR029058">
    <property type="entry name" value="AB_hydrolase_fold"/>
</dbReference>
<sequence length="432" mass="45988">MATTSESDATPSTRRRPPGRRERVVFTTAAALIALYVIDDGLMHREPGTSAADHVSSMLVPLALLGGSVAWQRHARAGVRATLALVWGVLALTAGVADGVRHIAVDRFGGDDATALLAGVAGIVLLLLGVITLWRTRRLDEHVPRRLARRTLVGVGAAIVAFFVVLPMAFAIVGARKAREPVTAADLGRPHEEIELCTSDGLCLSGWYVPSRNGAAVIVFPGRSGPVDHARMLARNGYGALMLDRRGEGESEGDYSARGWGGEPDLRAALDFLSARPDVDAQRIGGLGLSVGGELLLQTAAHDPRLKAVVSEGAGQRSIKEQMHAPDAPSALRWLSPSTVETVATMVLTGRQPPEDLTELVGRIAPRAVLLIRAKDGNADEELNTVYLERAGEPKALWTLPTGGHTGGLDEDPAAYERRVIGFFDTELPLHN</sequence>
<organism evidence="5 6">
    <name type="scientific">Svornostia abyssi</name>
    <dbReference type="NCBI Taxonomy" id="2898438"/>
    <lineage>
        <taxon>Bacteria</taxon>
        <taxon>Bacillati</taxon>
        <taxon>Actinomycetota</taxon>
        <taxon>Thermoleophilia</taxon>
        <taxon>Solirubrobacterales</taxon>
        <taxon>Baekduiaceae</taxon>
        <taxon>Svornostia</taxon>
    </lineage>
</organism>
<dbReference type="Proteomes" id="UP001058860">
    <property type="component" value="Chromosome"/>
</dbReference>
<reference evidence="6" key="1">
    <citation type="submission" date="2021-11" db="EMBL/GenBank/DDBJ databases">
        <title>Cultivation dependent microbiological survey of springs from the worlds oldest radium mine currently devoted to the extraction of radon-saturated water.</title>
        <authorList>
            <person name="Kapinusova G."/>
            <person name="Smrhova T."/>
            <person name="Strejcek M."/>
            <person name="Suman J."/>
            <person name="Jani K."/>
            <person name="Pajer P."/>
            <person name="Uhlik O."/>
        </authorList>
    </citation>
    <scope>NUCLEOTIDE SEQUENCE [LARGE SCALE GENOMIC DNA]</scope>
    <source>
        <strain evidence="6">J379</strain>
    </source>
</reference>
<keyword evidence="6" id="KW-1185">Reference proteome</keyword>
<name>A0ABY5PC76_9ACTN</name>
<comment type="similarity">
    <text evidence="1">Belongs to the AB hydrolase superfamily.</text>
</comment>
<dbReference type="PANTHER" id="PTHR22946">
    <property type="entry name" value="DIENELACTONE HYDROLASE DOMAIN-CONTAINING PROTEIN-RELATED"/>
    <property type="match status" value="1"/>
</dbReference>
<evidence type="ECO:0000256" key="3">
    <source>
        <dbReference type="SAM" id="Phobius"/>
    </source>
</evidence>
<feature type="transmembrane region" description="Helical" evidence="3">
    <location>
        <begin position="83"/>
        <end position="103"/>
    </location>
</feature>
<feature type="transmembrane region" description="Helical" evidence="3">
    <location>
        <begin position="115"/>
        <end position="134"/>
    </location>
</feature>
<dbReference type="Pfam" id="PF02129">
    <property type="entry name" value="Peptidase_S15"/>
    <property type="match status" value="1"/>
</dbReference>
<dbReference type="RefSeq" id="WP_353862749.1">
    <property type="nucleotide sequence ID" value="NZ_CP088295.1"/>
</dbReference>
<feature type="region of interest" description="Disordered" evidence="2">
    <location>
        <begin position="1"/>
        <end position="21"/>
    </location>
</feature>
<keyword evidence="3" id="KW-1133">Transmembrane helix</keyword>